<dbReference type="Proteomes" id="UP000598997">
    <property type="component" value="Unassembled WGS sequence"/>
</dbReference>
<feature type="signal peptide" evidence="2">
    <location>
        <begin position="1"/>
        <end position="41"/>
    </location>
</feature>
<proteinExistence type="predicted"/>
<keyword evidence="4" id="KW-1185">Reference proteome</keyword>
<feature type="region of interest" description="Disordered" evidence="1">
    <location>
        <begin position="754"/>
        <end position="783"/>
    </location>
</feature>
<gene>
    <name evidence="3" type="ORF">GCM10010989_01040</name>
</gene>
<evidence type="ECO:0008006" key="5">
    <source>
        <dbReference type="Google" id="ProtNLM"/>
    </source>
</evidence>
<evidence type="ECO:0000256" key="2">
    <source>
        <dbReference type="SAM" id="SignalP"/>
    </source>
</evidence>
<feature type="compositionally biased region" description="Gly residues" evidence="1">
    <location>
        <begin position="768"/>
        <end position="783"/>
    </location>
</feature>
<feature type="region of interest" description="Disordered" evidence="1">
    <location>
        <begin position="2225"/>
        <end position="2267"/>
    </location>
</feature>
<sequence length="2267" mass="216804">MGTLAMTNTVRTTRKATRFGQLMLGTSVAAVALAAISPADAQVNANGVGQFGTDSIVNNGVTTTVTITPTETEALVDWTATDADVFLDEASTLSFESTGPQFTVLNRITPVGGTTNPLAIDGVVSATWANGQGNVWFYNPNGFVVGALATFDVNGLVLSASPIQLAGDGTLPDLGTPITFGQAPNPNASVTFSPRVDSDIDLIFPQSYLAVVAPRIQQSGSVNVNGSVAYVAAEAATMTISAGLFDITVDVGTTDANGIVHDGATFGPAGNAADPNHNQYYLAVPKNQAMTMLLSGLMGYAPAVVAGEVDGAIVLSAGYDVAGGLPDIATGSGSSSIAIDGLTTTSAVFGLASDTITISDALGANTFLEDTLLAGYSAVDVNLAQSTAVLGSQSLLAQGDLTLVAGFDDSTSGIATFDVAGGAEALAFGNLSVFGRGSVDVGVDTGGLIAAFQDFTLASIVTGAGPATAGDVSLIVNDGFVNATNINLQSIAYSDTSATGGNVTMATTGPTAAIETINIATVWSMGLGADGNPDGAFGTGGTAQVLVQDGQMLFGSDTVEAVTLDIRADGGAGARTDAAGAIGGSQGGSALLSVSGGDLLADGIAVFARGLSYTLDGALQPLGGRSTGDGFDAIGGSATVSVTGGTIGSFNFPEGAALDISATGYGSSAFGSASAGGTGGAGQGGIAQYFQSGGVAQVATMGVNASGMGGAGSNQNAEGVEPVGDGGDGIGGAALVQIDGGTLNMFGGIGIRAEGNPRSPDPVLGTQAGQGGSAQGNTAGTGGTGTGGSAAMIVNGGNVLGQIANGFPAPFGVIVSATGYGGAGGGNDPFFFTAFGGSGGDGFGGDALYEFAGGFNEASFIDIEAAGIGGSAGPDDSGGSSGQFAGSNGGSGFGGTATMNILADLDATAIGLGGQSYTVAVDGLGADGGSSDTGNAGTGGNGTAGQLAVIADGAAFTFDGLFLYAYGDGGWGGDASGTSANGGAAGFGIGGDMRIAAINGGALNSLSPFYIAAGGYGGSGGSAVDGTGGAGSLGVGGTVTVDALDGAITHGILGLYAEGYAGEGGFGPAFGADGDATAGSVFINADGTGSITGGSLEAYADGVLVESIIAGGTIALTDTTSGTVQFDSLFFANGYNAGLAEGGITVTSTLNPIVVVGPAQFYTSGDLVFRAGNGGGFRADTLDAFATGAIRFLCLTATCTEEVSSTTALSLNAASGVFADGLSFGSGGATSVVVTGGDLVLTGSARAFGGPLDILVSGSLLGTGSVSSTGDLGLTVGGDVDIGAMTVGGQLVQSGAIGAPVPTPYTTPGAFNVGMLVLGTQGDITAGTTIALGDVQTGGNDLALTAPGAITIATASDISALTLNGGSIGFGALVINGAVGMTSAGDVTGGTISAEDNVSITAGGALFADGIVATGSVILDANSIAGLGSVDALADISATSVLDIAFTTLGAGGAVTLTSTGGDVTGGSVAAGGNVAIDAAGNLSATLIDSGASVFLTANAITGLGPVTAVGDIDALTSAGLTFTALDAGGLVSLASTGGDVTGGSVAAGGNVAIDAAGNLSATSIDSGASVFLTANAITGLGPVTTVGDIDALTSAGLTFTALDAGGVVSLVSTGGDVTGGTVVAGGDVVFDAMGVLTAGVVTSGGAVSATAGSVAGLGPVTAAGDVSVLTTGSQAVGPVTSGGVVNLVSDTGDIVLSGIVTSASDLNVIAGGDISGGSLVSGGSLYLSANAVLGVDALSAPLDISVFTQAGQSYSSIAAGQGVVLFSNSGAISVADLAVGGLVSLYGTDVDVASAGALAVTDATAFDGNVAITTAGDLAVSFAQASGDVVLTSTGASVMVGDLFAGVAPSSPTGQTGQAVVIPNVGAGNIALNAATDVNVLGTALAAELFGIDAGNLASIDGTASGRLIYIETADLAVGALALIGSGTGTDDISIVATGNAGLGSGIASPGFLLDNAELSRFASAGGFSLTTGGTLAVGDVSLVAGSGAVGSGGTMALMAAGNVTVTGGLLLDNAGGAMLMIDSGGDLYVNSAGGSIRVRSGGAQAGSLMLAANTIVAGSAQTLSDIATVDFPDLTDALGVVDGGDGRSLIEGGSVVIDAGGFYVANTGADTSFNARRGFVADTMTVTNSGGTMPFVVINGVVAGEVGLDTAFGIAFPLSAVPYSSVNGCYIGFGGLCGPTIDTELVKQIINEEPPHSILDGEPRSTIETRIITIEKTNSEGFEPLIDEPITGTGNDDLWEDGALDGKQCPVDVRQDECEEEDGNQ</sequence>
<evidence type="ECO:0000313" key="4">
    <source>
        <dbReference type="Proteomes" id="UP000598997"/>
    </source>
</evidence>
<evidence type="ECO:0000313" key="3">
    <source>
        <dbReference type="EMBL" id="GGD30714.1"/>
    </source>
</evidence>
<evidence type="ECO:0000256" key="1">
    <source>
        <dbReference type="SAM" id="MobiDB-lite"/>
    </source>
</evidence>
<comment type="caution">
    <text evidence="3">The sequence shown here is derived from an EMBL/GenBank/DDBJ whole genome shotgun (WGS) entry which is preliminary data.</text>
</comment>
<protein>
    <recommendedName>
        <fullName evidence="5">Filamentous haemagglutinin FhaB/tRNA nuclease CdiA-like TPS domain-containing protein</fullName>
    </recommendedName>
</protein>
<keyword evidence="2" id="KW-0732">Signal</keyword>
<feature type="chain" id="PRO_5037057370" description="Filamentous haemagglutinin FhaB/tRNA nuclease CdiA-like TPS domain-containing protein" evidence="2">
    <location>
        <begin position="42"/>
        <end position="2267"/>
    </location>
</feature>
<dbReference type="Gene3D" id="2.160.20.10">
    <property type="entry name" value="Single-stranded right-handed beta-helix, Pectin lyase-like"/>
    <property type="match status" value="1"/>
</dbReference>
<dbReference type="SUPFAM" id="SSF51126">
    <property type="entry name" value="Pectin lyase-like"/>
    <property type="match status" value="1"/>
</dbReference>
<dbReference type="InterPro" id="IPR011050">
    <property type="entry name" value="Pectin_lyase_fold/virulence"/>
</dbReference>
<reference evidence="3 4" key="1">
    <citation type="journal article" date="2014" name="Int. J. Syst. Evol. Microbiol.">
        <title>Complete genome sequence of Corynebacterium casei LMG S-19264T (=DSM 44701T), isolated from a smear-ripened cheese.</title>
        <authorList>
            <consortium name="US DOE Joint Genome Institute (JGI-PGF)"/>
            <person name="Walter F."/>
            <person name="Albersmeier A."/>
            <person name="Kalinowski J."/>
            <person name="Ruckert C."/>
        </authorList>
    </citation>
    <scope>NUCLEOTIDE SEQUENCE [LARGE SCALE GENOMIC DNA]</scope>
    <source>
        <strain evidence="3 4">CGMCC 1.15358</strain>
    </source>
</reference>
<accession>A0A917DE17</accession>
<dbReference type="EMBL" id="BMIO01000001">
    <property type="protein sequence ID" value="GGD30714.1"/>
    <property type="molecule type" value="Genomic_DNA"/>
</dbReference>
<organism evidence="3 4">
    <name type="scientific">Croceicoccus pelagius</name>
    <dbReference type="NCBI Taxonomy" id="1703341"/>
    <lineage>
        <taxon>Bacteria</taxon>
        <taxon>Pseudomonadati</taxon>
        <taxon>Pseudomonadota</taxon>
        <taxon>Alphaproteobacteria</taxon>
        <taxon>Sphingomonadales</taxon>
        <taxon>Erythrobacteraceae</taxon>
        <taxon>Croceicoccus</taxon>
    </lineage>
</organism>
<name>A0A917DE17_9SPHN</name>
<dbReference type="InterPro" id="IPR012334">
    <property type="entry name" value="Pectin_lyas_fold"/>
</dbReference>